<dbReference type="EMBL" id="BK014672">
    <property type="protein sequence ID" value="DAD67254.1"/>
    <property type="molecule type" value="Genomic_DNA"/>
</dbReference>
<sequence>MHALSLALARLLLVSRRPRSLSRCFASTLAAC</sequence>
<name>A0A8S5LBC8_9CAUD</name>
<evidence type="ECO:0000313" key="1">
    <source>
        <dbReference type="EMBL" id="DAD67254.1"/>
    </source>
</evidence>
<proteinExistence type="predicted"/>
<accession>A0A8S5LBC8</accession>
<protein>
    <submittedName>
        <fullName evidence="1">Uncharacterized protein</fullName>
    </submittedName>
</protein>
<organism evidence="1">
    <name type="scientific">Siphoviridae sp. ctXOZ1</name>
    <dbReference type="NCBI Taxonomy" id="2823585"/>
    <lineage>
        <taxon>Viruses</taxon>
        <taxon>Duplodnaviria</taxon>
        <taxon>Heunggongvirae</taxon>
        <taxon>Uroviricota</taxon>
        <taxon>Caudoviricetes</taxon>
    </lineage>
</organism>
<reference evidence="1" key="1">
    <citation type="journal article" date="2021" name="Proc. Natl. Acad. Sci. U.S.A.">
        <title>A Catalog of Tens of Thousands of Viruses from Human Metagenomes Reveals Hidden Associations with Chronic Diseases.</title>
        <authorList>
            <person name="Tisza M.J."/>
            <person name="Buck C.B."/>
        </authorList>
    </citation>
    <scope>NUCLEOTIDE SEQUENCE</scope>
    <source>
        <strain evidence="1">CtXOZ1</strain>
    </source>
</reference>